<feature type="domain" description="Glucose-1-phosphate adenylyltransferase/Bifunctional protein GlmU-like C-terminal hexapeptide" evidence="6">
    <location>
        <begin position="303"/>
        <end position="378"/>
    </location>
</feature>
<dbReference type="SUPFAM" id="SSF51161">
    <property type="entry name" value="Trimeric LpxA-like enzymes"/>
    <property type="match status" value="1"/>
</dbReference>
<evidence type="ECO:0000256" key="1">
    <source>
        <dbReference type="ARBA" id="ARBA00010443"/>
    </source>
</evidence>
<dbReference type="Gene3D" id="3.90.550.10">
    <property type="entry name" value="Spore Coat Polysaccharide Biosynthesis Protein SpsA, Chain A"/>
    <property type="match status" value="1"/>
</dbReference>
<evidence type="ECO:0000313" key="7">
    <source>
        <dbReference type="EMBL" id="CUR55804.1"/>
    </source>
</evidence>
<dbReference type="SUPFAM" id="SSF53448">
    <property type="entry name" value="Nucleotide-diphospho-sugar transferases"/>
    <property type="match status" value="1"/>
</dbReference>
<protein>
    <submittedName>
        <fullName evidence="7">Nucleotidyl transferase</fullName>
    </submittedName>
</protein>
<proteinExistence type="inferred from homology"/>
<dbReference type="Pfam" id="PF24894">
    <property type="entry name" value="Hexapep_GlmU"/>
    <property type="match status" value="1"/>
</dbReference>
<dbReference type="CDD" id="cd04651">
    <property type="entry name" value="LbH_G1P_AT_C"/>
    <property type="match status" value="1"/>
</dbReference>
<dbReference type="Pfam" id="PF00483">
    <property type="entry name" value="NTP_transferase"/>
    <property type="match status" value="1"/>
</dbReference>
<keyword evidence="2 7" id="KW-0808">Transferase</keyword>
<keyword evidence="4" id="KW-0320">Glycogen biosynthesis</keyword>
<dbReference type="AlphaFoldDB" id="A0A2P2C1E4"/>
<dbReference type="Gene3D" id="2.160.10.10">
    <property type="entry name" value="Hexapeptide repeat proteins"/>
    <property type="match status" value="1"/>
</dbReference>
<evidence type="ECO:0000256" key="4">
    <source>
        <dbReference type="ARBA" id="ARBA00023056"/>
    </source>
</evidence>
<reference evidence="7" key="1">
    <citation type="submission" date="2015-08" db="EMBL/GenBank/DDBJ databases">
        <authorList>
            <person name="Babu N.S."/>
            <person name="Beckwith C.J."/>
            <person name="Beseler K.G."/>
            <person name="Brison A."/>
            <person name="Carone J.V."/>
            <person name="Caskin T.P."/>
            <person name="Diamond M."/>
            <person name="Durham M.E."/>
            <person name="Foxe J.M."/>
            <person name="Go M."/>
            <person name="Henderson B.A."/>
            <person name="Jones I.B."/>
            <person name="McGettigan J.A."/>
            <person name="Micheletti S.J."/>
            <person name="Nasrallah M.E."/>
            <person name="Ortiz D."/>
            <person name="Piller C.R."/>
            <person name="Privatt S.R."/>
            <person name="Schneider S.L."/>
            <person name="Sharp S."/>
            <person name="Smith T.C."/>
            <person name="Stanton J.D."/>
            <person name="Ullery H.E."/>
            <person name="Wilson R.J."/>
            <person name="Serrano M.G."/>
            <person name="Buck G."/>
            <person name="Lee V."/>
            <person name="Wang Y."/>
            <person name="Carvalho R."/>
            <person name="Voegtly L."/>
            <person name="Shi R."/>
            <person name="Duckworth R."/>
            <person name="Johnson A."/>
            <person name="Loviza R."/>
            <person name="Walstead R."/>
            <person name="Shah Z."/>
            <person name="Kiflezghi M."/>
            <person name="Wade K."/>
            <person name="Ball S.L."/>
            <person name="Bradley K.W."/>
            <person name="Asai D.J."/>
            <person name="Bowman C.A."/>
            <person name="Russell D.A."/>
            <person name="Pope W.H."/>
            <person name="Jacobs-Sera D."/>
            <person name="Hendrix R.W."/>
            <person name="Hatfull G.F."/>
        </authorList>
    </citation>
    <scope>NUCLEOTIDE SEQUENCE</scope>
</reference>
<dbReference type="InterPro" id="IPR011831">
    <property type="entry name" value="ADP-Glc_PPase"/>
</dbReference>
<dbReference type="GO" id="GO:0005978">
    <property type="term" value="P:glycogen biosynthetic process"/>
    <property type="evidence" value="ECO:0007669"/>
    <property type="project" value="UniProtKB-KW"/>
</dbReference>
<keyword evidence="3" id="KW-0548">Nucleotidyltransferase</keyword>
<name>A0A2P2C1E4_9ZZZZ</name>
<dbReference type="EMBL" id="CZKA01000024">
    <property type="protein sequence ID" value="CUR55804.1"/>
    <property type="molecule type" value="Genomic_DNA"/>
</dbReference>
<sequence length="412" mass="43879">MTSPRVLCIIQAGGAGSRMDVLTRERPKPALPIAGVYQLLDFPLSNLSHSGISDVWLSVQYQAAVLEDQAANGRPWDLDRTRGGLRLMVPEQGSGSLDEDGFAHGNADLLFRLRNRITEFAPDVLLVASADHVYRFDFNDLIETHLDAKGSCTVLTTQVDPADAGDHATVEADDDGVVTDFAYKPDEPTTDVVAAEIFAYDPAVLVSTLEELHRELSGGSADRPSGDTGLGDFGEHLLPRLVERGDVHVHRLSGYWRDLGEPRKYLQAHQDILTDDVGVFGEPGWPILTQPPQRVPARLLDGATVTDSLISPGCRVSGWVHRSVLGPGVVIGAGARVSNSVVFADTVIEADATVDWSVVDTACRIGLGARVGDPEADALGSSDAVTLVGQDSHVAAGDVIAKGSRLEPGTTT</sequence>
<feature type="domain" description="Nucleotidyl transferase" evidence="5">
    <location>
        <begin position="9"/>
        <end position="273"/>
    </location>
</feature>
<dbReference type="PANTHER" id="PTHR43523:SF2">
    <property type="entry name" value="GLUCOSE-1-PHOSPHATE ADENYLYLTRANSFERASE"/>
    <property type="match status" value="1"/>
</dbReference>
<dbReference type="PANTHER" id="PTHR43523">
    <property type="entry name" value="GLUCOSE-1-PHOSPHATE ADENYLYLTRANSFERASE-RELATED"/>
    <property type="match status" value="1"/>
</dbReference>
<dbReference type="InterPro" id="IPR056818">
    <property type="entry name" value="GlmU/GlgC-like_hexapep"/>
</dbReference>
<dbReference type="GO" id="GO:0008878">
    <property type="term" value="F:glucose-1-phosphate adenylyltransferase activity"/>
    <property type="evidence" value="ECO:0007669"/>
    <property type="project" value="InterPro"/>
</dbReference>
<gene>
    <name evidence="7" type="ORF">NOCA2300036</name>
</gene>
<evidence type="ECO:0000259" key="5">
    <source>
        <dbReference type="Pfam" id="PF00483"/>
    </source>
</evidence>
<evidence type="ECO:0000256" key="2">
    <source>
        <dbReference type="ARBA" id="ARBA00022679"/>
    </source>
</evidence>
<evidence type="ECO:0000259" key="6">
    <source>
        <dbReference type="Pfam" id="PF24894"/>
    </source>
</evidence>
<dbReference type="InterPro" id="IPR011004">
    <property type="entry name" value="Trimer_LpxA-like_sf"/>
</dbReference>
<dbReference type="InterPro" id="IPR029044">
    <property type="entry name" value="Nucleotide-diphossugar_trans"/>
</dbReference>
<comment type="similarity">
    <text evidence="1">Belongs to the bacterial/plant glucose-1-phosphate adenylyltransferase family.</text>
</comment>
<dbReference type="InterPro" id="IPR005835">
    <property type="entry name" value="NTP_transferase_dom"/>
</dbReference>
<organism evidence="7">
    <name type="scientific">metagenome</name>
    <dbReference type="NCBI Taxonomy" id="256318"/>
    <lineage>
        <taxon>unclassified sequences</taxon>
        <taxon>metagenomes</taxon>
    </lineage>
</organism>
<evidence type="ECO:0000256" key="3">
    <source>
        <dbReference type="ARBA" id="ARBA00022695"/>
    </source>
</evidence>
<accession>A0A2P2C1E4</accession>